<protein>
    <submittedName>
        <fullName evidence="1">Uncharacterized protein</fullName>
    </submittedName>
</protein>
<evidence type="ECO:0000313" key="2">
    <source>
        <dbReference type="Proteomes" id="UP000250235"/>
    </source>
</evidence>
<dbReference type="AlphaFoldDB" id="A0A2Z7D4X2"/>
<dbReference type="EMBL" id="KQ989742">
    <property type="protein sequence ID" value="KZV53977.1"/>
    <property type="molecule type" value="Genomic_DNA"/>
</dbReference>
<keyword evidence="2" id="KW-1185">Reference proteome</keyword>
<name>A0A2Z7D4X2_9LAMI</name>
<reference evidence="1 2" key="1">
    <citation type="journal article" date="2015" name="Proc. Natl. Acad. Sci. U.S.A.">
        <title>The resurrection genome of Boea hygrometrica: A blueprint for survival of dehydration.</title>
        <authorList>
            <person name="Xiao L."/>
            <person name="Yang G."/>
            <person name="Zhang L."/>
            <person name="Yang X."/>
            <person name="Zhao S."/>
            <person name="Ji Z."/>
            <person name="Zhou Q."/>
            <person name="Hu M."/>
            <person name="Wang Y."/>
            <person name="Chen M."/>
            <person name="Xu Y."/>
            <person name="Jin H."/>
            <person name="Xiao X."/>
            <person name="Hu G."/>
            <person name="Bao F."/>
            <person name="Hu Y."/>
            <person name="Wan P."/>
            <person name="Li L."/>
            <person name="Deng X."/>
            <person name="Kuang T."/>
            <person name="Xiang C."/>
            <person name="Zhu J.K."/>
            <person name="Oliver M.J."/>
            <person name="He Y."/>
        </authorList>
    </citation>
    <scope>NUCLEOTIDE SEQUENCE [LARGE SCALE GENOMIC DNA]</scope>
    <source>
        <strain evidence="2">cv. XS01</strain>
    </source>
</reference>
<evidence type="ECO:0000313" key="1">
    <source>
        <dbReference type="EMBL" id="KZV53977.1"/>
    </source>
</evidence>
<proteinExistence type="predicted"/>
<gene>
    <name evidence="1" type="ORF">F511_37040</name>
</gene>
<dbReference type="Proteomes" id="UP000250235">
    <property type="component" value="Unassembled WGS sequence"/>
</dbReference>
<accession>A0A2Z7D4X2</accession>
<organism evidence="1 2">
    <name type="scientific">Dorcoceras hygrometricum</name>
    <dbReference type="NCBI Taxonomy" id="472368"/>
    <lineage>
        <taxon>Eukaryota</taxon>
        <taxon>Viridiplantae</taxon>
        <taxon>Streptophyta</taxon>
        <taxon>Embryophyta</taxon>
        <taxon>Tracheophyta</taxon>
        <taxon>Spermatophyta</taxon>
        <taxon>Magnoliopsida</taxon>
        <taxon>eudicotyledons</taxon>
        <taxon>Gunneridae</taxon>
        <taxon>Pentapetalae</taxon>
        <taxon>asterids</taxon>
        <taxon>lamiids</taxon>
        <taxon>Lamiales</taxon>
        <taxon>Gesneriaceae</taxon>
        <taxon>Didymocarpoideae</taxon>
        <taxon>Trichosporeae</taxon>
        <taxon>Loxocarpinae</taxon>
        <taxon>Dorcoceras</taxon>
    </lineage>
</organism>
<sequence>MLNVRKLVWSRLELDDLKESELVSAWNRSGLVFVEWSELDGWIAYILLSQATLGTLSWIFEAGSEASLPGLQSNSTVRTGLALVDWKSERKGATVCYWFVFRPIGSSVQIVLSSFRSELFGTLVVVIVAEAKVRIELVLQLWDKLGYTFMLAGMCADASIEDERQYRAPHLPVDLVVSRYETSG</sequence>